<dbReference type="Proteomes" id="UP000077786">
    <property type="component" value="Unassembled WGS sequence"/>
</dbReference>
<sequence>MKKARYTNEMLANYFSGGLVLTDAFKNPSQVSFSSC</sequence>
<comment type="caution">
    <text evidence="1">The sequence shown here is derived from an EMBL/GenBank/DDBJ whole genome shotgun (WGS) entry which is preliminary data.</text>
</comment>
<dbReference type="EMBL" id="LUTU01000005">
    <property type="protein sequence ID" value="OAJ68059.1"/>
    <property type="molecule type" value="Genomic_DNA"/>
</dbReference>
<proteinExistence type="predicted"/>
<gene>
    <name evidence="1" type="ORF">A0123_00760</name>
</gene>
<dbReference type="PATRIC" id="fig|38307.3.peg.781"/>
<organism evidence="1 2">
    <name type="scientific">Gluconobacter cerinus</name>
    <dbReference type="NCBI Taxonomy" id="38307"/>
    <lineage>
        <taxon>Bacteria</taxon>
        <taxon>Pseudomonadati</taxon>
        <taxon>Pseudomonadota</taxon>
        <taxon>Alphaproteobacteria</taxon>
        <taxon>Acetobacterales</taxon>
        <taxon>Acetobacteraceae</taxon>
        <taxon>Gluconobacter</taxon>
    </lineage>
</organism>
<evidence type="ECO:0000313" key="1">
    <source>
        <dbReference type="EMBL" id="OAJ68059.1"/>
    </source>
</evidence>
<protein>
    <submittedName>
        <fullName evidence="1">Uncharacterized protein</fullName>
    </submittedName>
</protein>
<accession>A0A1B6VLG5</accession>
<name>A0A1B6VLG5_9PROT</name>
<evidence type="ECO:0000313" key="2">
    <source>
        <dbReference type="Proteomes" id="UP000077786"/>
    </source>
</evidence>
<dbReference type="AlphaFoldDB" id="A0A1B6VLG5"/>
<reference evidence="1 2" key="1">
    <citation type="submission" date="2016-03" db="EMBL/GenBank/DDBJ databases">
        <title>Draft genome sequence of Gluconobacter cerinus strain CECT 9110.</title>
        <authorList>
            <person name="Sainz F."/>
            <person name="Mas A."/>
            <person name="Torija M.J."/>
        </authorList>
    </citation>
    <scope>NUCLEOTIDE SEQUENCE [LARGE SCALE GENOMIC DNA]</scope>
    <source>
        <strain evidence="1 2">CECT 9110</strain>
    </source>
</reference>